<proteinExistence type="predicted"/>
<reference evidence="3 4" key="2">
    <citation type="journal article" date="2013" name="Biotechnol. Biofuels">
        <title>Global transcriptome analysis of Clostridium thermocellum ATCC 27405 during growth on dilute acid pretreated Populus and switchgrass.</title>
        <authorList>
            <person name="Wilson C.M."/>
            <person name="Rodriguez M.Jr."/>
            <person name="Johnson C.M."/>
            <person name="Martin S.L."/>
            <person name="Chu T.M."/>
            <person name="Wolfinger R.D."/>
            <person name="Hauser L.J."/>
            <person name="Land M.L."/>
            <person name="Klingeman D.M."/>
            <person name="Syed M.H."/>
            <person name="Ragauskas A.J."/>
            <person name="Tschaplinski T.J."/>
            <person name="Mielenz J.R."/>
            <person name="Brown S.D."/>
        </authorList>
    </citation>
    <scope>NUCLEOTIDE SEQUENCE [LARGE SCALE GENOMIC DNA]</scope>
    <source>
        <strain evidence="4">ATCC 27405 / DSM 1237 / JCM 9322 / NBRC 103400 / NCIMB 10682 / NRRL B-4536 / VPI 7372</strain>
    </source>
</reference>
<dbReference type="RefSeq" id="WP_020457855.1">
    <property type="nucleotide sequence ID" value="NC_009012.1"/>
</dbReference>
<feature type="transmembrane region" description="Helical" evidence="1">
    <location>
        <begin position="24"/>
        <end position="45"/>
    </location>
</feature>
<feature type="domain" description="Sensor histidine kinase NatK-like C-terminal" evidence="2">
    <location>
        <begin position="264"/>
        <end position="358"/>
    </location>
</feature>
<evidence type="ECO:0000313" key="4">
    <source>
        <dbReference type="Proteomes" id="UP000002145"/>
    </source>
</evidence>
<keyword evidence="1" id="KW-0472">Membrane</keyword>
<dbReference type="STRING" id="203119.Cthe_2545"/>
<keyword evidence="4" id="KW-1185">Reference proteome</keyword>
<evidence type="ECO:0000313" key="3">
    <source>
        <dbReference type="EMBL" id="ABN53747.1"/>
    </source>
</evidence>
<dbReference type="PANTHER" id="PTHR40448">
    <property type="entry name" value="TWO-COMPONENT SENSOR HISTIDINE KINASE"/>
    <property type="match status" value="1"/>
</dbReference>
<dbReference type="InterPro" id="IPR036890">
    <property type="entry name" value="HATPase_C_sf"/>
</dbReference>
<organism evidence="3 4">
    <name type="scientific">Acetivibrio thermocellus (strain ATCC 27405 / DSM 1237 / JCM 9322 / NBRC 103400 / NCIMB 10682 / NRRL B-4536 / VPI 7372)</name>
    <name type="common">Clostridium thermocellum</name>
    <dbReference type="NCBI Taxonomy" id="203119"/>
    <lineage>
        <taxon>Bacteria</taxon>
        <taxon>Bacillati</taxon>
        <taxon>Bacillota</taxon>
        <taxon>Clostridia</taxon>
        <taxon>Eubacteriales</taxon>
        <taxon>Oscillospiraceae</taxon>
        <taxon>Acetivibrio</taxon>
    </lineage>
</organism>
<dbReference type="KEGG" id="cth:Cthe_2545"/>
<dbReference type="PANTHER" id="PTHR40448:SF1">
    <property type="entry name" value="TWO-COMPONENT SENSOR HISTIDINE KINASE"/>
    <property type="match status" value="1"/>
</dbReference>
<reference evidence="4" key="1">
    <citation type="submission" date="2007-02" db="EMBL/GenBank/DDBJ databases">
        <title>Complete sequence of Clostridium thermocellum ATCC 27405.</title>
        <authorList>
            <consortium name="US DOE Joint Genome Institute"/>
            <person name="Copeland A."/>
            <person name="Lucas S."/>
            <person name="Lapidus A."/>
            <person name="Barry K."/>
            <person name="Detter J.C."/>
            <person name="Glavina del Rio T."/>
            <person name="Hammon N."/>
            <person name="Israni S."/>
            <person name="Dalin E."/>
            <person name="Tice H."/>
            <person name="Pitluck S."/>
            <person name="Chertkov O."/>
            <person name="Brettin T."/>
            <person name="Bruce D."/>
            <person name="Han C."/>
            <person name="Tapia R."/>
            <person name="Gilna P."/>
            <person name="Schmutz J."/>
            <person name="Larimer F."/>
            <person name="Land M."/>
            <person name="Hauser L."/>
            <person name="Kyrpides N."/>
            <person name="Mikhailova N."/>
            <person name="Wu J.H.D."/>
            <person name="Newcomb M."/>
            <person name="Richardson P."/>
        </authorList>
    </citation>
    <scope>NUCLEOTIDE SEQUENCE [LARGE SCALE GENOMIC DNA]</scope>
    <source>
        <strain evidence="4">ATCC 27405 / DSM 1237 / JCM 9322 / NBRC 103400 / NCIMB 10682 / NRRL B-4536 / VPI 7372</strain>
    </source>
</reference>
<dbReference type="GeneID" id="93968735"/>
<name>A3DIG8_ACET2</name>
<dbReference type="GO" id="GO:0042802">
    <property type="term" value="F:identical protein binding"/>
    <property type="evidence" value="ECO:0007669"/>
    <property type="project" value="TreeGrafter"/>
</dbReference>
<accession>A3DIG8</accession>
<dbReference type="Gene3D" id="3.30.565.10">
    <property type="entry name" value="Histidine kinase-like ATPase, C-terminal domain"/>
    <property type="match status" value="1"/>
</dbReference>
<dbReference type="AlphaFoldDB" id="A3DIG8"/>
<keyword evidence="1" id="KW-1133">Transmembrane helix</keyword>
<dbReference type="Pfam" id="PF14501">
    <property type="entry name" value="HATPase_c_5"/>
    <property type="match status" value="1"/>
</dbReference>
<dbReference type="eggNOG" id="COG3290">
    <property type="taxonomic scope" value="Bacteria"/>
</dbReference>
<dbReference type="SUPFAM" id="SSF55874">
    <property type="entry name" value="ATPase domain of HSP90 chaperone/DNA topoisomerase II/histidine kinase"/>
    <property type="match status" value="1"/>
</dbReference>
<dbReference type="Proteomes" id="UP000002145">
    <property type="component" value="Chromosome"/>
</dbReference>
<dbReference type="CDD" id="cd16935">
    <property type="entry name" value="HATPase_AgrC-ComD-like"/>
    <property type="match status" value="1"/>
</dbReference>
<gene>
    <name evidence="3" type="ordered locus">Cthe_2545</name>
</gene>
<dbReference type="EMBL" id="CP000568">
    <property type="protein sequence ID" value="ABN53747.1"/>
    <property type="molecule type" value="Genomic_DNA"/>
</dbReference>
<keyword evidence="1" id="KW-0812">Transmembrane</keyword>
<dbReference type="HOGENOM" id="CLU_020211_14_2_9"/>
<protein>
    <recommendedName>
        <fullName evidence="2">Sensor histidine kinase NatK-like C-terminal domain-containing protein</fullName>
    </recommendedName>
</protein>
<dbReference type="InterPro" id="IPR032834">
    <property type="entry name" value="NatK-like_C"/>
</dbReference>
<evidence type="ECO:0000259" key="2">
    <source>
        <dbReference type="Pfam" id="PF14501"/>
    </source>
</evidence>
<sequence length="361" mass="40960">MIEILFGTATAVSFAGMERTRKNYIAVGCLTTVLFFLQVICLNAWDIDVTFKLYPLLSHLPITVFIVAYLKRPWLISLTSVLASFLCCQPPRWIGTALGEVFDSVSINHVSYIAAAFLTYCFLRKYAVTSVRHLIERSVSSCLLLAPCRLFTICSNMLDSQFKQAQKEFESLRQMQKTTASYRHDMRHHFALLQSMASKGNMEDIKEYLQTVQSDLDAITPVRFCENETVNLILSSFAAKAKQSEVRLTIDAKLPDSYPFSDTELCSLLSNTLENAIHASKQITDISKRIIHLRMFSRNNKLCIDIRNSYQKEPVFHHGLPVSKEQGHGFGTKSMAHIVEKYGGVFQFSVKDGWFIFQATT</sequence>
<evidence type="ECO:0000256" key="1">
    <source>
        <dbReference type="SAM" id="Phobius"/>
    </source>
</evidence>